<dbReference type="GO" id="GO:0044718">
    <property type="term" value="P:siderophore transmembrane transport"/>
    <property type="evidence" value="ECO:0007669"/>
    <property type="project" value="TreeGrafter"/>
</dbReference>
<keyword evidence="6" id="KW-0472">Membrane</keyword>
<dbReference type="Pfam" id="PF00593">
    <property type="entry name" value="TonB_dep_Rec_b-barrel"/>
    <property type="match status" value="1"/>
</dbReference>
<dbReference type="Pfam" id="PF07715">
    <property type="entry name" value="Plug"/>
    <property type="match status" value="1"/>
</dbReference>
<dbReference type="PANTHER" id="PTHR30069:SF29">
    <property type="entry name" value="HEMOGLOBIN AND HEMOGLOBIN-HAPTOGLOBIN-BINDING PROTEIN 1-RELATED"/>
    <property type="match status" value="1"/>
</dbReference>
<dbReference type="SUPFAM" id="SSF56935">
    <property type="entry name" value="Porins"/>
    <property type="match status" value="1"/>
</dbReference>
<sequence>MKRLSSLICVIITLNLFSQETVKDTLSGKKQDLEEVVVSAFRASEDTPMTFIEIDAKDISPLNLGQDLPTILNFTPSVITHSDAGNGIGYSAMHIRGSDETRINVTINGIPLNDSESQNSYWVDLPDLSSSISNIQIQRGVGTSTNGSGAFGGSINILTDIHSDYPSAEISNSFGSYGTLKNSIKFSTGLLNDKIEFSGRFSKLSSDGYIDRASSDLKSYFLQGIYETDNTVIKILNFAGNEITYQSWYGIDLNTLSTNRTYNPAGLYKDEDGKVMFYDKQEDNYKQDHYQFHWNQKINENWIGNLSLHYTHGKGYYEEYKEDQHMEDYGLSHHGDAVDIDGEEEHEKTDLIRRLWLENHFYGTVFNFVNETEKYELIFGGSYNSYKGDHFGKVIWAREAGESEIRHKFYDNYGNKNEANFYSKLDYHLNDKISLFGDLQLRNVNYNASLSSAGWYDDGHNHGAKGDNFSEKIDKKFNFLNPKLGIYYKMNNNNDFYFSFAKAHREPTRADYENGNPFPETLNDFELGWKRKSEKSKININFYFMNYKNQLVLTGQSDGLGNRLRANIGSSYRAGIEYAGVYFLSDKFTLKPNFTLSSNKNKEYYFELDGSLKNFGDTDLSFSPNIIASNSLIFKPSFYFTIFLNSKYISKQYLSNTNVETSKLDSFFVNDLGMEHEFSIPGLVNDARINLLINNLFDLKYVSHGTHYFYNDSSSGSLKTTASASYFPMAGRNFLIGLNLKF</sequence>
<evidence type="ECO:0000256" key="4">
    <source>
        <dbReference type="ARBA" id="ARBA00022729"/>
    </source>
</evidence>
<gene>
    <name evidence="11" type="ORF">METZ01_LOCUS30481</name>
</gene>
<keyword evidence="2" id="KW-0813">Transport</keyword>
<feature type="domain" description="TonB-dependent receptor plug" evidence="10">
    <location>
        <begin position="45"/>
        <end position="153"/>
    </location>
</feature>
<dbReference type="InterPro" id="IPR037066">
    <property type="entry name" value="Plug_dom_sf"/>
</dbReference>
<proteinExistence type="predicted"/>
<dbReference type="InterPro" id="IPR000531">
    <property type="entry name" value="Beta-barrel_TonB"/>
</dbReference>
<dbReference type="InterPro" id="IPR036942">
    <property type="entry name" value="Beta-barrel_TonB_sf"/>
</dbReference>
<accession>A0A381QHQ6</accession>
<reference evidence="11" key="1">
    <citation type="submission" date="2018-05" db="EMBL/GenBank/DDBJ databases">
        <authorList>
            <person name="Lanie J.A."/>
            <person name="Ng W.-L."/>
            <person name="Kazmierczak K.M."/>
            <person name="Andrzejewski T.M."/>
            <person name="Davidsen T.M."/>
            <person name="Wayne K.J."/>
            <person name="Tettelin H."/>
            <person name="Glass J.I."/>
            <person name="Rusch D."/>
            <person name="Podicherti R."/>
            <person name="Tsui H.-C.T."/>
            <person name="Winkler M.E."/>
        </authorList>
    </citation>
    <scope>NUCLEOTIDE SEQUENCE</scope>
</reference>
<dbReference type="AlphaFoldDB" id="A0A381QHQ6"/>
<organism evidence="11">
    <name type="scientific">marine metagenome</name>
    <dbReference type="NCBI Taxonomy" id="408172"/>
    <lineage>
        <taxon>unclassified sequences</taxon>
        <taxon>metagenomes</taxon>
        <taxon>ecological metagenomes</taxon>
    </lineage>
</organism>
<dbReference type="InterPro" id="IPR039426">
    <property type="entry name" value="TonB-dep_rcpt-like"/>
</dbReference>
<dbReference type="PANTHER" id="PTHR30069">
    <property type="entry name" value="TONB-DEPENDENT OUTER MEMBRANE RECEPTOR"/>
    <property type="match status" value="1"/>
</dbReference>
<dbReference type="InterPro" id="IPR012910">
    <property type="entry name" value="Plug_dom"/>
</dbReference>
<dbReference type="EMBL" id="UINC01001324">
    <property type="protein sequence ID" value="SUZ77627.1"/>
    <property type="molecule type" value="Genomic_DNA"/>
</dbReference>
<keyword evidence="8" id="KW-0998">Cell outer membrane</keyword>
<name>A0A381QHQ6_9ZZZZ</name>
<keyword evidence="3" id="KW-0812">Transmembrane</keyword>
<dbReference type="GO" id="GO:0015344">
    <property type="term" value="F:siderophore uptake transmembrane transporter activity"/>
    <property type="evidence" value="ECO:0007669"/>
    <property type="project" value="TreeGrafter"/>
</dbReference>
<dbReference type="GO" id="GO:0009279">
    <property type="term" value="C:cell outer membrane"/>
    <property type="evidence" value="ECO:0007669"/>
    <property type="project" value="UniProtKB-SubCell"/>
</dbReference>
<keyword evidence="4" id="KW-0732">Signal</keyword>
<evidence type="ECO:0000256" key="6">
    <source>
        <dbReference type="ARBA" id="ARBA00023136"/>
    </source>
</evidence>
<keyword evidence="7" id="KW-0675">Receptor</keyword>
<evidence type="ECO:0008006" key="12">
    <source>
        <dbReference type="Google" id="ProtNLM"/>
    </source>
</evidence>
<protein>
    <recommendedName>
        <fullName evidence="12">TonB-dependent receptor plug domain-containing protein</fullName>
    </recommendedName>
</protein>
<evidence type="ECO:0000256" key="5">
    <source>
        <dbReference type="ARBA" id="ARBA00023077"/>
    </source>
</evidence>
<evidence type="ECO:0000256" key="7">
    <source>
        <dbReference type="ARBA" id="ARBA00023170"/>
    </source>
</evidence>
<evidence type="ECO:0000256" key="1">
    <source>
        <dbReference type="ARBA" id="ARBA00004571"/>
    </source>
</evidence>
<evidence type="ECO:0000256" key="3">
    <source>
        <dbReference type="ARBA" id="ARBA00022692"/>
    </source>
</evidence>
<evidence type="ECO:0000313" key="11">
    <source>
        <dbReference type="EMBL" id="SUZ77627.1"/>
    </source>
</evidence>
<dbReference type="Gene3D" id="2.40.170.20">
    <property type="entry name" value="TonB-dependent receptor, beta-barrel domain"/>
    <property type="match status" value="1"/>
</dbReference>
<dbReference type="PROSITE" id="PS52016">
    <property type="entry name" value="TONB_DEPENDENT_REC_3"/>
    <property type="match status" value="1"/>
</dbReference>
<evidence type="ECO:0000256" key="8">
    <source>
        <dbReference type="ARBA" id="ARBA00023237"/>
    </source>
</evidence>
<evidence type="ECO:0000259" key="10">
    <source>
        <dbReference type="Pfam" id="PF07715"/>
    </source>
</evidence>
<keyword evidence="5" id="KW-0798">TonB box</keyword>
<dbReference type="Gene3D" id="2.170.130.10">
    <property type="entry name" value="TonB-dependent receptor, plug domain"/>
    <property type="match status" value="1"/>
</dbReference>
<feature type="domain" description="TonB-dependent receptor-like beta-barrel" evidence="9">
    <location>
        <begin position="241"/>
        <end position="696"/>
    </location>
</feature>
<comment type="subcellular location">
    <subcellularLocation>
        <location evidence="1">Cell outer membrane</location>
        <topology evidence="1">Multi-pass membrane protein</topology>
    </subcellularLocation>
</comment>
<evidence type="ECO:0000256" key="2">
    <source>
        <dbReference type="ARBA" id="ARBA00022448"/>
    </source>
</evidence>
<evidence type="ECO:0000259" key="9">
    <source>
        <dbReference type="Pfam" id="PF00593"/>
    </source>
</evidence>